<gene>
    <name evidence="7" type="ORF">LKD47_00535</name>
</gene>
<dbReference type="GO" id="GO:0030975">
    <property type="term" value="F:thiamine binding"/>
    <property type="evidence" value="ECO:0007669"/>
    <property type="project" value="InterPro"/>
</dbReference>
<evidence type="ECO:0000259" key="6">
    <source>
        <dbReference type="SMART" id="SM00983"/>
    </source>
</evidence>
<dbReference type="RefSeq" id="WP_227709382.1">
    <property type="nucleotide sequence ID" value="NZ_JAJEQW010000001.1"/>
</dbReference>
<dbReference type="GO" id="GO:0016301">
    <property type="term" value="F:kinase activity"/>
    <property type="evidence" value="ECO:0007669"/>
    <property type="project" value="UniProtKB-KW"/>
</dbReference>
<dbReference type="EC" id="2.7.6.2" evidence="5"/>
<dbReference type="AlphaFoldDB" id="A0AAW4W7K8"/>
<dbReference type="InterPro" id="IPR006282">
    <property type="entry name" value="Thi_PPkinase"/>
</dbReference>
<dbReference type="GO" id="GO:0004788">
    <property type="term" value="F:thiamine diphosphokinase activity"/>
    <property type="evidence" value="ECO:0007669"/>
    <property type="project" value="UniProtKB-UniRule"/>
</dbReference>
<sequence length="215" mass="24079">MKTLIINGGTIEDAFALSYIERVKPDCILAADRGMEFCYRNQIKPDVILGDYDSADKTILEAFRRQSGIEWHQYQPEKDYTDSEIAIGKAMERNSSEIHILGGTGTRLDHVLGNIQLLMQPLAKDIPCFLIDSHNRIRLLKERAVLQKSQQFGKYVSLLPLTTEVTGVTLTGMKYPLQDAAFTSDNTLGVSNEIADDEAVIDLKNGILIMIESRD</sequence>
<dbReference type="GO" id="GO:0005524">
    <property type="term" value="F:ATP binding"/>
    <property type="evidence" value="ECO:0007669"/>
    <property type="project" value="UniProtKB-KW"/>
</dbReference>
<dbReference type="PANTHER" id="PTHR41299">
    <property type="entry name" value="THIAMINE PYROPHOSPHOKINASE"/>
    <property type="match status" value="1"/>
</dbReference>
<dbReference type="InterPro" id="IPR036759">
    <property type="entry name" value="TPK_catalytic_sf"/>
</dbReference>
<keyword evidence="1 7" id="KW-0808">Transferase</keyword>
<dbReference type="NCBIfam" id="TIGR01378">
    <property type="entry name" value="thi_PPkinase"/>
    <property type="match status" value="1"/>
</dbReference>
<evidence type="ECO:0000256" key="1">
    <source>
        <dbReference type="ARBA" id="ARBA00022679"/>
    </source>
</evidence>
<keyword evidence="4" id="KW-0067">ATP-binding</keyword>
<evidence type="ECO:0000313" key="8">
    <source>
        <dbReference type="Proteomes" id="UP001198893"/>
    </source>
</evidence>
<name>A0AAW4W7K8_9FIRM</name>
<keyword evidence="3" id="KW-0418">Kinase</keyword>
<reference evidence="7" key="1">
    <citation type="submission" date="2021-10" db="EMBL/GenBank/DDBJ databases">
        <title>Anaerobic single-cell dispensing facilitates the cultivation of human gut bacteria.</title>
        <authorList>
            <person name="Afrizal A."/>
        </authorList>
    </citation>
    <scope>NUCLEOTIDE SEQUENCE</scope>
    <source>
        <strain evidence="7">CLA-AA-H204</strain>
    </source>
</reference>
<evidence type="ECO:0000313" key="7">
    <source>
        <dbReference type="EMBL" id="MCC2240785.1"/>
    </source>
</evidence>
<feature type="domain" description="Thiamin pyrophosphokinase thiamin-binding" evidence="6">
    <location>
        <begin position="142"/>
        <end position="209"/>
    </location>
</feature>
<dbReference type="InterPro" id="IPR007371">
    <property type="entry name" value="TPK_catalytic"/>
</dbReference>
<evidence type="ECO:0000256" key="3">
    <source>
        <dbReference type="ARBA" id="ARBA00022777"/>
    </source>
</evidence>
<evidence type="ECO:0000256" key="4">
    <source>
        <dbReference type="ARBA" id="ARBA00022840"/>
    </source>
</evidence>
<dbReference type="SMART" id="SM00983">
    <property type="entry name" value="TPK_B1_binding"/>
    <property type="match status" value="1"/>
</dbReference>
<dbReference type="PANTHER" id="PTHR41299:SF1">
    <property type="entry name" value="THIAMINE PYROPHOSPHOKINASE"/>
    <property type="match status" value="1"/>
</dbReference>
<dbReference type="Proteomes" id="UP001198893">
    <property type="component" value="Unassembled WGS sequence"/>
</dbReference>
<dbReference type="SUPFAM" id="SSF63862">
    <property type="entry name" value="Thiamin pyrophosphokinase, substrate-binding domain"/>
    <property type="match status" value="1"/>
</dbReference>
<dbReference type="Pfam" id="PF04263">
    <property type="entry name" value="TPK_catalytic"/>
    <property type="match status" value="1"/>
</dbReference>
<dbReference type="Gene3D" id="3.40.50.10240">
    <property type="entry name" value="Thiamin pyrophosphokinase, catalytic domain"/>
    <property type="match status" value="1"/>
</dbReference>
<dbReference type="CDD" id="cd07995">
    <property type="entry name" value="TPK"/>
    <property type="match status" value="1"/>
</dbReference>
<protein>
    <recommendedName>
        <fullName evidence="5">Thiamine diphosphokinase</fullName>
        <ecNumber evidence="5">2.7.6.2</ecNumber>
    </recommendedName>
</protein>
<dbReference type="InterPro" id="IPR053149">
    <property type="entry name" value="TPK"/>
</dbReference>
<dbReference type="GO" id="GO:0006772">
    <property type="term" value="P:thiamine metabolic process"/>
    <property type="evidence" value="ECO:0007669"/>
    <property type="project" value="UniProtKB-UniRule"/>
</dbReference>
<evidence type="ECO:0000256" key="2">
    <source>
        <dbReference type="ARBA" id="ARBA00022741"/>
    </source>
</evidence>
<evidence type="ECO:0000256" key="5">
    <source>
        <dbReference type="NCBIfam" id="TIGR01378"/>
    </source>
</evidence>
<proteinExistence type="predicted"/>
<dbReference type="Pfam" id="PF04265">
    <property type="entry name" value="TPK_B1_binding"/>
    <property type="match status" value="1"/>
</dbReference>
<dbReference type="GO" id="GO:0009229">
    <property type="term" value="P:thiamine diphosphate biosynthetic process"/>
    <property type="evidence" value="ECO:0007669"/>
    <property type="project" value="InterPro"/>
</dbReference>
<accession>A0AAW4W7K8</accession>
<dbReference type="InterPro" id="IPR007373">
    <property type="entry name" value="Thiamin_PyroPKinase_B1-bd"/>
</dbReference>
<keyword evidence="2" id="KW-0547">Nucleotide-binding</keyword>
<dbReference type="EMBL" id="JAJEQW010000001">
    <property type="protein sequence ID" value="MCC2240785.1"/>
    <property type="molecule type" value="Genomic_DNA"/>
</dbReference>
<dbReference type="SUPFAM" id="SSF63999">
    <property type="entry name" value="Thiamin pyrophosphokinase, catalytic domain"/>
    <property type="match status" value="1"/>
</dbReference>
<organism evidence="7 8">
    <name type="scientific">Roseburia amylophila</name>
    <dbReference type="NCBI Taxonomy" id="2981794"/>
    <lineage>
        <taxon>Bacteria</taxon>
        <taxon>Bacillati</taxon>
        <taxon>Bacillota</taxon>
        <taxon>Clostridia</taxon>
        <taxon>Lachnospirales</taxon>
        <taxon>Lachnospiraceae</taxon>
        <taxon>Roseburia</taxon>
    </lineage>
</organism>
<comment type="caution">
    <text evidence="7">The sequence shown here is derived from an EMBL/GenBank/DDBJ whole genome shotgun (WGS) entry which is preliminary data.</text>
</comment>
<dbReference type="InterPro" id="IPR036371">
    <property type="entry name" value="TPK_B1-bd_sf"/>
</dbReference>